<proteinExistence type="predicted"/>
<reference evidence="1 2" key="1">
    <citation type="submission" date="2024-01" db="EMBL/GenBank/DDBJ databases">
        <title>Complete genome of Cladobotryum mycophilum ATHUM6906.</title>
        <authorList>
            <person name="Christinaki A.C."/>
            <person name="Myridakis A.I."/>
            <person name="Kouvelis V.N."/>
        </authorList>
    </citation>
    <scope>NUCLEOTIDE SEQUENCE [LARGE SCALE GENOMIC DNA]</scope>
    <source>
        <strain evidence="1 2">ATHUM6906</strain>
    </source>
</reference>
<dbReference type="Proteomes" id="UP001338125">
    <property type="component" value="Unassembled WGS sequence"/>
</dbReference>
<protein>
    <submittedName>
        <fullName evidence="1">Uncharacterized protein</fullName>
    </submittedName>
</protein>
<accession>A0ABR0S8V5</accession>
<organism evidence="1 2">
    <name type="scientific">Cladobotryum mycophilum</name>
    <dbReference type="NCBI Taxonomy" id="491253"/>
    <lineage>
        <taxon>Eukaryota</taxon>
        <taxon>Fungi</taxon>
        <taxon>Dikarya</taxon>
        <taxon>Ascomycota</taxon>
        <taxon>Pezizomycotina</taxon>
        <taxon>Sordariomycetes</taxon>
        <taxon>Hypocreomycetidae</taxon>
        <taxon>Hypocreales</taxon>
        <taxon>Hypocreaceae</taxon>
        <taxon>Cladobotryum</taxon>
    </lineage>
</organism>
<comment type="caution">
    <text evidence="1">The sequence shown here is derived from an EMBL/GenBank/DDBJ whole genome shotgun (WGS) entry which is preliminary data.</text>
</comment>
<name>A0ABR0S8V5_9HYPO</name>
<keyword evidence="2" id="KW-1185">Reference proteome</keyword>
<evidence type="ECO:0000313" key="2">
    <source>
        <dbReference type="Proteomes" id="UP001338125"/>
    </source>
</evidence>
<dbReference type="EMBL" id="JAVFKD010000016">
    <property type="protein sequence ID" value="KAK5988200.1"/>
    <property type="molecule type" value="Genomic_DNA"/>
</dbReference>
<sequence length="203" mass="23334">MDHEQVLISALEDPNNTVVILPPANVNRIIRTHYKADPNFTYTKTQLWDMEVNKARNPEKYLGDLVRPGSLEVLDVKKGGRFESFIRVTDQRVWKDGSVFTKVIEKVLVDNETQRAFFIGVSEVETSDGRKIMAGREQALFHVEHSTSGTEREPLNVWNIVLLDKDEDGTLRQAFQPFLNSPYLRGFNEVYIREDLGQELVRA</sequence>
<gene>
    <name evidence="1" type="ORF">PT974_12340</name>
</gene>
<evidence type="ECO:0000313" key="1">
    <source>
        <dbReference type="EMBL" id="KAK5988200.1"/>
    </source>
</evidence>